<evidence type="ECO:0000256" key="4">
    <source>
        <dbReference type="ARBA" id="ARBA00022527"/>
    </source>
</evidence>
<evidence type="ECO:0000256" key="5">
    <source>
        <dbReference type="ARBA" id="ARBA00022553"/>
    </source>
</evidence>
<dbReference type="InterPro" id="IPR051180">
    <property type="entry name" value="IKK"/>
</dbReference>
<evidence type="ECO:0000313" key="12">
    <source>
        <dbReference type="EMBL" id="KFM67863.1"/>
    </source>
</evidence>
<evidence type="ECO:0000256" key="3">
    <source>
        <dbReference type="ARBA" id="ARBA00022490"/>
    </source>
</evidence>
<dbReference type="PANTHER" id="PTHR22969">
    <property type="entry name" value="IKB KINASE"/>
    <property type="match status" value="1"/>
</dbReference>
<dbReference type="Proteomes" id="UP000054359">
    <property type="component" value="Unassembled WGS sequence"/>
</dbReference>
<keyword evidence="5" id="KW-0597">Phosphoprotein</keyword>
<feature type="non-terminal residue" evidence="12">
    <location>
        <position position="210"/>
    </location>
</feature>
<name>A0A087TRX4_STEMI</name>
<dbReference type="GO" id="GO:0033209">
    <property type="term" value="P:tumor necrosis factor-mediated signaling pathway"/>
    <property type="evidence" value="ECO:0007669"/>
    <property type="project" value="TreeGrafter"/>
</dbReference>
<dbReference type="GO" id="GO:0005524">
    <property type="term" value="F:ATP binding"/>
    <property type="evidence" value="ECO:0007669"/>
    <property type="project" value="UniProtKB-KW"/>
</dbReference>
<keyword evidence="10" id="KW-0539">Nucleus</keyword>
<dbReference type="GO" id="GO:0008384">
    <property type="term" value="F:IkappaB kinase activity"/>
    <property type="evidence" value="ECO:0007669"/>
    <property type="project" value="TreeGrafter"/>
</dbReference>
<gene>
    <name evidence="12" type="ORF">X975_15893</name>
</gene>
<organism evidence="12 13">
    <name type="scientific">Stegodyphus mimosarum</name>
    <name type="common">African social velvet spider</name>
    <dbReference type="NCBI Taxonomy" id="407821"/>
    <lineage>
        <taxon>Eukaryota</taxon>
        <taxon>Metazoa</taxon>
        <taxon>Ecdysozoa</taxon>
        <taxon>Arthropoda</taxon>
        <taxon>Chelicerata</taxon>
        <taxon>Arachnida</taxon>
        <taxon>Araneae</taxon>
        <taxon>Araneomorphae</taxon>
        <taxon>Entelegynae</taxon>
        <taxon>Eresoidea</taxon>
        <taxon>Eresidae</taxon>
        <taxon>Stegodyphus</taxon>
    </lineage>
</organism>
<dbReference type="CDD" id="cd17046">
    <property type="entry name" value="Ubl_IKKA_like"/>
    <property type="match status" value="1"/>
</dbReference>
<evidence type="ECO:0000256" key="10">
    <source>
        <dbReference type="ARBA" id="ARBA00023242"/>
    </source>
</evidence>
<feature type="domain" description="IKBKB scaffold dimerization" evidence="11">
    <location>
        <begin position="101"/>
        <end position="210"/>
    </location>
</feature>
<keyword evidence="3" id="KW-0963">Cytoplasm</keyword>
<evidence type="ECO:0000256" key="8">
    <source>
        <dbReference type="ARBA" id="ARBA00022777"/>
    </source>
</evidence>
<keyword evidence="7" id="KW-0547">Nucleotide-binding</keyword>
<evidence type="ECO:0000313" key="13">
    <source>
        <dbReference type="Proteomes" id="UP000054359"/>
    </source>
</evidence>
<keyword evidence="13" id="KW-1185">Reference proteome</keyword>
<dbReference type="Gene3D" id="3.10.20.90">
    <property type="entry name" value="Phosphatidylinositol 3-kinase Catalytic Subunit, Chain A, domain 1"/>
    <property type="match status" value="1"/>
</dbReference>
<keyword evidence="9" id="KW-0067">ATP-binding</keyword>
<dbReference type="OrthoDB" id="267381at2759"/>
<dbReference type="EMBL" id="KK116477">
    <property type="protein sequence ID" value="KFM67863.1"/>
    <property type="molecule type" value="Genomic_DNA"/>
</dbReference>
<dbReference type="PANTHER" id="PTHR22969:SF17">
    <property type="entry name" value="INHIBITOR OF NUCLEAR FACTOR KAPPA-B KINASE SUBUNIT BETA"/>
    <property type="match status" value="1"/>
</dbReference>
<evidence type="ECO:0000259" key="11">
    <source>
        <dbReference type="Pfam" id="PF18397"/>
    </source>
</evidence>
<dbReference type="InterPro" id="IPR041185">
    <property type="entry name" value="IKBKB_SDD"/>
</dbReference>
<keyword evidence="8 12" id="KW-0418">Kinase</keyword>
<evidence type="ECO:0000256" key="2">
    <source>
        <dbReference type="ARBA" id="ARBA00004496"/>
    </source>
</evidence>
<keyword evidence="6" id="KW-0808">Transferase</keyword>
<proteinExistence type="predicted"/>
<dbReference type="AlphaFoldDB" id="A0A087TRX4"/>
<sequence>MLEWDPKKRGRCKNSTAFSILEKTLDKKVVLVFCVDTFRMLSFEIDKTLSLEDFEKMLEVESGIPVTSQEILLPKGHVPNPDVGAHQFISNLEEEEFIVFLFDKRDMPVTTTSNIIIPPIVENMMRNPRTEMKYQEQRTSWAQAVYLSHQENTLANRLIHAFKANLMHLLTKTSYTHKNTSRMTAEMNKLLSKCSFFQKSLEQDIQNYEK</sequence>
<dbReference type="InterPro" id="IPR046375">
    <property type="entry name" value="IKBKB_SDD_sf"/>
</dbReference>
<comment type="subcellular location">
    <subcellularLocation>
        <location evidence="2">Cytoplasm</location>
    </subcellularLocation>
    <subcellularLocation>
        <location evidence="1">Nucleus</location>
    </subcellularLocation>
</comment>
<dbReference type="Gene3D" id="1.20.1270.250">
    <property type="match status" value="1"/>
</dbReference>
<dbReference type="GO" id="GO:0008385">
    <property type="term" value="C:IkappaB kinase complex"/>
    <property type="evidence" value="ECO:0007669"/>
    <property type="project" value="TreeGrafter"/>
</dbReference>
<reference evidence="12 13" key="1">
    <citation type="submission" date="2013-11" db="EMBL/GenBank/DDBJ databases">
        <title>Genome sequencing of Stegodyphus mimosarum.</title>
        <authorList>
            <person name="Bechsgaard J."/>
        </authorList>
    </citation>
    <scope>NUCLEOTIDE SEQUENCE [LARGE SCALE GENOMIC DNA]</scope>
</reference>
<dbReference type="STRING" id="407821.A0A087TRX4"/>
<evidence type="ECO:0000256" key="6">
    <source>
        <dbReference type="ARBA" id="ARBA00022679"/>
    </source>
</evidence>
<keyword evidence="4" id="KW-0723">Serine/threonine-protein kinase</keyword>
<evidence type="ECO:0000256" key="7">
    <source>
        <dbReference type="ARBA" id="ARBA00022741"/>
    </source>
</evidence>
<dbReference type="GO" id="GO:0045944">
    <property type="term" value="P:positive regulation of transcription by RNA polymerase II"/>
    <property type="evidence" value="ECO:0007669"/>
    <property type="project" value="TreeGrafter"/>
</dbReference>
<evidence type="ECO:0000256" key="1">
    <source>
        <dbReference type="ARBA" id="ARBA00004123"/>
    </source>
</evidence>
<accession>A0A087TRX4</accession>
<dbReference type="Pfam" id="PF18397">
    <property type="entry name" value="IKBKB_SDD"/>
    <property type="match status" value="1"/>
</dbReference>
<evidence type="ECO:0000256" key="9">
    <source>
        <dbReference type="ARBA" id="ARBA00022840"/>
    </source>
</evidence>
<protein>
    <submittedName>
        <fullName evidence="12">Inhibitor of nuclear factor kappa-B kinase subunit alpha</fullName>
    </submittedName>
</protein>
<dbReference type="GO" id="GO:0005634">
    <property type="term" value="C:nucleus"/>
    <property type="evidence" value="ECO:0007669"/>
    <property type="project" value="UniProtKB-SubCell"/>
</dbReference>